<dbReference type="InterPro" id="IPR002347">
    <property type="entry name" value="SDR_fam"/>
</dbReference>
<organism evidence="3 4">
    <name type="scientific">Ponticoccus alexandrii</name>
    <dbReference type="NCBI Taxonomy" id="1943633"/>
    <lineage>
        <taxon>Bacteria</taxon>
        <taxon>Pseudomonadati</taxon>
        <taxon>Pseudomonadota</taxon>
        <taxon>Alphaproteobacteria</taxon>
        <taxon>Rhodobacterales</taxon>
        <taxon>Roseobacteraceae</taxon>
        <taxon>Ponticoccus</taxon>
    </lineage>
</organism>
<dbReference type="PANTHER" id="PTHR43477:SF1">
    <property type="entry name" value="DIHYDROANTICAPSIN 7-DEHYDROGENASE"/>
    <property type="match status" value="1"/>
</dbReference>
<dbReference type="SUPFAM" id="SSF51735">
    <property type="entry name" value="NAD(P)-binding Rossmann-fold domains"/>
    <property type="match status" value="1"/>
</dbReference>
<evidence type="ECO:0000256" key="1">
    <source>
        <dbReference type="ARBA" id="ARBA00006484"/>
    </source>
</evidence>
<dbReference type="Pfam" id="PF13561">
    <property type="entry name" value="adh_short_C2"/>
    <property type="match status" value="1"/>
</dbReference>
<protein>
    <submittedName>
        <fullName evidence="3">SDR family oxidoreductase</fullName>
    </submittedName>
</protein>
<dbReference type="InterPro" id="IPR020904">
    <property type="entry name" value="Sc_DH/Rdtase_CS"/>
</dbReference>
<evidence type="ECO:0000313" key="3">
    <source>
        <dbReference type="EMBL" id="QRF69231.1"/>
    </source>
</evidence>
<keyword evidence="4" id="KW-1185">Reference proteome</keyword>
<geneLocation type="plasmid" evidence="3 4">
    <name>p-SCP4</name>
</geneLocation>
<dbReference type="InterPro" id="IPR036291">
    <property type="entry name" value="NAD(P)-bd_dom_sf"/>
</dbReference>
<dbReference type="PRINTS" id="PR00080">
    <property type="entry name" value="SDRFAMILY"/>
</dbReference>
<keyword evidence="2" id="KW-0560">Oxidoreductase</keyword>
<accession>A0ABX7FFD3</accession>
<dbReference type="InterPro" id="IPR051122">
    <property type="entry name" value="SDR_DHRS6-like"/>
</dbReference>
<dbReference type="CDD" id="cd05233">
    <property type="entry name" value="SDR_c"/>
    <property type="match status" value="1"/>
</dbReference>
<dbReference type="PROSITE" id="PS00061">
    <property type="entry name" value="ADH_SHORT"/>
    <property type="match status" value="1"/>
</dbReference>
<reference evidence="3 4" key="1">
    <citation type="submission" date="2019-12" db="EMBL/GenBank/DDBJ databases">
        <title>Complete Genome Sequence of a Quorum-Sensing Bacterium,Rhodobacteraceae bacterium C31, Isolated from a marine microalgae symbiotic bacteria.</title>
        <authorList>
            <person name="Zhang Y."/>
        </authorList>
    </citation>
    <scope>NUCLEOTIDE SEQUENCE [LARGE SCALE GENOMIC DNA]</scope>
    <source>
        <strain evidence="3 4">C31</strain>
        <plasmid evidence="3 4">p-SCP4</plasmid>
    </source>
</reference>
<dbReference type="RefSeq" id="WP_039616519.1">
    <property type="nucleotide sequence ID" value="NZ_CP047170.1"/>
</dbReference>
<dbReference type="Gene3D" id="3.40.50.720">
    <property type="entry name" value="NAD(P)-binding Rossmann-like Domain"/>
    <property type="match status" value="1"/>
</dbReference>
<proteinExistence type="inferred from homology"/>
<comment type="similarity">
    <text evidence="1">Belongs to the short-chain dehydrogenases/reductases (SDR) family.</text>
</comment>
<dbReference type="PRINTS" id="PR00081">
    <property type="entry name" value="GDHRDH"/>
</dbReference>
<gene>
    <name evidence="3" type="ORF">GQA70_23105</name>
</gene>
<evidence type="ECO:0000256" key="2">
    <source>
        <dbReference type="ARBA" id="ARBA00023002"/>
    </source>
</evidence>
<name>A0ABX7FFD3_9RHOB</name>
<dbReference type="Proteomes" id="UP000596387">
    <property type="component" value="Plasmid p-SCP4"/>
</dbReference>
<dbReference type="EMBL" id="CP047170">
    <property type="protein sequence ID" value="QRF69231.1"/>
    <property type="molecule type" value="Genomic_DNA"/>
</dbReference>
<dbReference type="PANTHER" id="PTHR43477">
    <property type="entry name" value="DIHYDROANTICAPSIN 7-DEHYDROGENASE"/>
    <property type="match status" value="1"/>
</dbReference>
<evidence type="ECO:0000313" key="4">
    <source>
        <dbReference type="Proteomes" id="UP000596387"/>
    </source>
</evidence>
<keyword evidence="3" id="KW-0614">Plasmid</keyword>
<sequence length="272" mass="27969">MTARDFDGQTAIVIGAGAIATGIGIGRAISIALARGGAHVVAADASLASAEETVALIREEGGQAEARLVDVLDDDSLTGLIAGVDRDRGRIDILQCNVGLGKSGPSDQTSAADWRRISDANLTSLHVAAQAALPAMRRQGRGVITVTSSIASIRHVGYPHLAYGATKAGANQFARALAVELAPEGIRVNAIVAGLIDTPRIGVTLARSYGSQTEDQMRAARARQCPMGRMGSAWDIAEAAVFLASDRAGYITGTEIVVDGGLSASVRQVVDG</sequence>